<gene>
    <name evidence="2" type="ORF">MICPUN_56778</name>
</gene>
<proteinExistence type="predicted"/>
<keyword evidence="3" id="KW-1185">Reference proteome</keyword>
<feature type="compositionally biased region" description="Basic and acidic residues" evidence="1">
    <location>
        <begin position="753"/>
        <end position="765"/>
    </location>
</feature>
<feature type="region of interest" description="Disordered" evidence="1">
    <location>
        <begin position="144"/>
        <end position="379"/>
    </location>
</feature>
<feature type="compositionally biased region" description="Basic and acidic residues" evidence="1">
    <location>
        <begin position="578"/>
        <end position="589"/>
    </location>
</feature>
<feature type="compositionally biased region" description="Basic and acidic residues" evidence="1">
    <location>
        <begin position="544"/>
        <end position="561"/>
    </location>
</feature>
<evidence type="ECO:0000256" key="1">
    <source>
        <dbReference type="SAM" id="MobiDB-lite"/>
    </source>
</evidence>
<dbReference type="OrthoDB" id="10678156at2759"/>
<evidence type="ECO:0000313" key="3">
    <source>
        <dbReference type="Proteomes" id="UP000002009"/>
    </source>
</evidence>
<feature type="compositionally biased region" description="Acidic residues" evidence="1">
    <location>
        <begin position="170"/>
        <end position="179"/>
    </location>
</feature>
<feature type="compositionally biased region" description="Basic residues" evidence="1">
    <location>
        <begin position="946"/>
        <end position="961"/>
    </location>
</feature>
<dbReference type="PANTHER" id="PTHR48125:SF12">
    <property type="entry name" value="AT HOOK TRANSCRIPTION FACTOR FAMILY-RELATED"/>
    <property type="match status" value="1"/>
</dbReference>
<dbReference type="Proteomes" id="UP000002009">
    <property type="component" value="Chromosome 3"/>
</dbReference>
<dbReference type="OMA" id="MANDEWA"/>
<organism evidence="2 3">
    <name type="scientific">Micromonas commoda (strain RCC299 / NOUM17 / CCMP2709)</name>
    <name type="common">Picoplanktonic green alga</name>
    <dbReference type="NCBI Taxonomy" id="296587"/>
    <lineage>
        <taxon>Eukaryota</taxon>
        <taxon>Viridiplantae</taxon>
        <taxon>Chlorophyta</taxon>
        <taxon>Mamiellophyceae</taxon>
        <taxon>Mamiellales</taxon>
        <taxon>Mamiellaceae</taxon>
        <taxon>Micromonas</taxon>
    </lineage>
</organism>
<feature type="compositionally biased region" description="Basic and acidic residues" evidence="1">
    <location>
        <begin position="727"/>
        <end position="744"/>
    </location>
</feature>
<dbReference type="RefSeq" id="XP_002500435.1">
    <property type="nucleotide sequence ID" value="XM_002500389.1"/>
</dbReference>
<feature type="compositionally biased region" description="Basic and acidic residues" evidence="1">
    <location>
        <begin position="783"/>
        <end position="797"/>
    </location>
</feature>
<feature type="compositionally biased region" description="Basic and acidic residues" evidence="1">
    <location>
        <begin position="325"/>
        <end position="355"/>
    </location>
</feature>
<accession>C1E182</accession>
<feature type="region of interest" description="Disordered" evidence="1">
    <location>
        <begin position="537"/>
        <end position="961"/>
    </location>
</feature>
<feature type="compositionally biased region" description="Basic and acidic residues" evidence="1">
    <location>
        <begin position="364"/>
        <end position="379"/>
    </location>
</feature>
<feature type="compositionally biased region" description="Low complexity" evidence="1">
    <location>
        <begin position="146"/>
        <end position="156"/>
    </location>
</feature>
<feature type="compositionally biased region" description="Acidic residues" evidence="1">
    <location>
        <begin position="187"/>
        <end position="196"/>
    </location>
</feature>
<feature type="compositionally biased region" description="Basic and acidic residues" evidence="1">
    <location>
        <begin position="244"/>
        <end position="253"/>
    </location>
</feature>
<dbReference type="AlphaFoldDB" id="C1E182"/>
<dbReference type="PANTHER" id="PTHR48125">
    <property type="entry name" value="LP07818P1"/>
    <property type="match status" value="1"/>
</dbReference>
<reference evidence="2 3" key="1">
    <citation type="journal article" date="2009" name="Science">
        <title>Green evolution and dynamic adaptations revealed by genomes of the marine picoeukaryotes Micromonas.</title>
        <authorList>
            <person name="Worden A.Z."/>
            <person name="Lee J.H."/>
            <person name="Mock T."/>
            <person name="Rouze P."/>
            <person name="Simmons M.P."/>
            <person name="Aerts A.L."/>
            <person name="Allen A.E."/>
            <person name="Cuvelier M.L."/>
            <person name="Derelle E."/>
            <person name="Everett M.V."/>
            <person name="Foulon E."/>
            <person name="Grimwood J."/>
            <person name="Gundlach H."/>
            <person name="Henrissat B."/>
            <person name="Napoli C."/>
            <person name="McDonald S.M."/>
            <person name="Parker M.S."/>
            <person name="Rombauts S."/>
            <person name="Salamov A."/>
            <person name="Von Dassow P."/>
            <person name="Badger J.H."/>
            <person name="Coutinho P.M."/>
            <person name="Demir E."/>
            <person name="Dubchak I."/>
            <person name="Gentemann C."/>
            <person name="Eikrem W."/>
            <person name="Gready J.E."/>
            <person name="John U."/>
            <person name="Lanier W."/>
            <person name="Lindquist E.A."/>
            <person name="Lucas S."/>
            <person name="Mayer K.F."/>
            <person name="Moreau H."/>
            <person name="Not F."/>
            <person name="Otillar R."/>
            <person name="Panaud O."/>
            <person name="Pangilinan J."/>
            <person name="Paulsen I."/>
            <person name="Piegu B."/>
            <person name="Poliakov A."/>
            <person name="Robbens S."/>
            <person name="Schmutz J."/>
            <person name="Toulza E."/>
            <person name="Wyss T."/>
            <person name="Zelensky A."/>
            <person name="Zhou K."/>
            <person name="Armbrust E.V."/>
            <person name="Bhattacharya D."/>
            <person name="Goodenough U.W."/>
            <person name="Van de Peer Y."/>
            <person name="Grigoriev I.V."/>
        </authorList>
    </citation>
    <scope>NUCLEOTIDE SEQUENCE [LARGE SCALE GENOMIC DNA]</scope>
    <source>
        <strain evidence="3">RCC299 / NOUM17</strain>
    </source>
</reference>
<dbReference type="KEGG" id="mis:MICPUN_56778"/>
<feature type="compositionally biased region" description="Basic and acidic residues" evidence="1">
    <location>
        <begin position="277"/>
        <end position="296"/>
    </location>
</feature>
<evidence type="ECO:0000313" key="2">
    <source>
        <dbReference type="EMBL" id="ACO61693.1"/>
    </source>
</evidence>
<sequence>MEEAIAAAEATLEALVKAAEDFAVPLIAEQRAVLAAADAKAADAASPARDAFETVRAEFEKKIDELDGALTSAVEKERAEIAVVARAAREDPFAEDEDADVATIVASVFDPAREHLGERLRNSRSAAEKMLQWLERRAPDLDRAATDAASKAADAGDGIDDDSGKHEDWAADEESDLEDLPPLGGDWAEDDEDDLPPLEGEWQKDAEAGPSPTPPSPKKKPAAFKPRDASPPRGNAWGHAPPAHGRDRSDAGHRMGPAAGRDVDLRDRLGGGGSRDYGGDRRSSFDRGGDYGRDRGGGGFRDSWGAPGGGYRDDRRGGGGGGGGHRSEYIERMERKYGRVDDGPPPRSTMRDRSPPKPPPEVHYPTRDEQRAEAKAREERAAWRLATRPLKEFFANAKKGEGISPSTIRELLNELSEPPFAEGRLAPNARKAFELVAASAKETGSKRTFEEVEELVRGVVNPLYHLLTYGVKAPGAEGGGPPSSVAETIAEQMHTAAVKLLAASLDILSKGDATKKAVESAKGIVIVREQVAAKLAGRAPGGGRGDKETTVTRRDSVDGRGHGKGSAANKPAQASGTDADRWDRKKDGRPTPSPEVYRAPRGGEKGVGVMARLGDKNDSSSPANGVKPRAVPKVVIHRPFSEGKQRELTPSPAQQGQGERGGKPKPSPTPPQQGQKLSPFERGPASAASQALGKSPPSARGGVFARLEGKPKLQGLGKSDLPAPKPDAAKELPHPKSTEKELPHPKRVVVVHKPNEPNDHKELPHPKPAPKPRDPPAPPAKGARGDKEKPAKQRDALDDALDEELAKATKGKKGGRTKGGSDRQGAPSEPHKELPHPKPAAPAPGSEKPHPVPAPRPVSAPDSESAKQLPHPNKPPVPKGNNGRSPIPAPKPATNTNTGGSSVGGRPGSGKARNESASPPPPKERDELDDVLDAELEKAMGGGGGGKRRPRGGRGSRGGGK</sequence>
<protein>
    <submittedName>
        <fullName evidence="2">Uncharacterized protein</fullName>
    </submittedName>
</protein>
<dbReference type="GeneID" id="8242056"/>
<dbReference type="EMBL" id="CP001324">
    <property type="protein sequence ID" value="ACO61693.1"/>
    <property type="molecule type" value="Genomic_DNA"/>
</dbReference>
<name>C1E182_MICCC</name>
<dbReference type="InParanoid" id="C1E182"/>